<dbReference type="Proteomes" id="UP000019102">
    <property type="component" value="Unassembled WGS sequence"/>
</dbReference>
<evidence type="ECO:0000313" key="5">
    <source>
        <dbReference type="EMBL" id="GAE92082.1"/>
    </source>
</evidence>
<organism evidence="5 6">
    <name type="scientific">Gracilibacillus boraciitolerans JCM 21714</name>
    <dbReference type="NCBI Taxonomy" id="1298598"/>
    <lineage>
        <taxon>Bacteria</taxon>
        <taxon>Bacillati</taxon>
        <taxon>Bacillota</taxon>
        <taxon>Bacilli</taxon>
        <taxon>Bacillales</taxon>
        <taxon>Bacillaceae</taxon>
        <taxon>Gracilibacillus</taxon>
    </lineage>
</organism>
<dbReference type="InterPro" id="IPR005399">
    <property type="entry name" value="K_chnl_volt-dep_bsu_KCNAB-rel"/>
</dbReference>
<dbReference type="SUPFAM" id="SSF51430">
    <property type="entry name" value="NAD(P)-linked oxidoreductase"/>
    <property type="match status" value="1"/>
</dbReference>
<dbReference type="InterPro" id="IPR023210">
    <property type="entry name" value="NADP_OxRdtase_dom"/>
</dbReference>
<evidence type="ECO:0000259" key="4">
    <source>
        <dbReference type="Pfam" id="PF00248"/>
    </source>
</evidence>
<proteinExistence type="inferred from homology"/>
<evidence type="ECO:0000313" key="6">
    <source>
        <dbReference type="Proteomes" id="UP000019102"/>
    </source>
</evidence>
<protein>
    <submittedName>
        <fullName evidence="5">Voltage-gated potassium channel beta subunit</fullName>
    </submittedName>
</protein>
<keyword evidence="5" id="KW-0407">Ion channel</keyword>
<evidence type="ECO:0000256" key="3">
    <source>
        <dbReference type="ARBA" id="ARBA00023002"/>
    </source>
</evidence>
<dbReference type="eggNOG" id="COG0667">
    <property type="taxonomic scope" value="Bacteria"/>
</dbReference>
<dbReference type="InterPro" id="IPR036812">
    <property type="entry name" value="NAD(P)_OxRdtase_dom_sf"/>
</dbReference>
<keyword evidence="5" id="KW-0813">Transport</keyword>
<comment type="caution">
    <text evidence="5">The sequence shown here is derived from an EMBL/GenBank/DDBJ whole genome shotgun (WGS) entry which is preliminary data.</text>
</comment>
<feature type="domain" description="NADP-dependent oxidoreductase" evidence="4">
    <location>
        <begin position="2"/>
        <end position="57"/>
    </location>
</feature>
<dbReference type="STRING" id="1298598.JCM21714_1063"/>
<dbReference type="EMBL" id="BAVS01000003">
    <property type="protein sequence ID" value="GAE92082.1"/>
    <property type="molecule type" value="Genomic_DNA"/>
</dbReference>
<dbReference type="Pfam" id="PF00248">
    <property type="entry name" value="Aldo_ket_red"/>
    <property type="match status" value="1"/>
</dbReference>
<dbReference type="GO" id="GO:0034220">
    <property type="term" value="P:monoatomic ion transmembrane transport"/>
    <property type="evidence" value="ECO:0007669"/>
    <property type="project" value="UniProtKB-KW"/>
</dbReference>
<keyword evidence="5" id="KW-0406">Ion transport</keyword>
<keyword evidence="3" id="KW-0560">Oxidoreductase</keyword>
<dbReference type="Gene3D" id="3.20.20.100">
    <property type="entry name" value="NADP-dependent oxidoreductase domain"/>
    <property type="match status" value="1"/>
</dbReference>
<sequence length="57" mass="6346">MRGEAEKVVGKALRKYSRSSYVLATKVFGKMGDGPNDQGLSRKQIMEQCNASLQRLN</sequence>
<keyword evidence="2" id="KW-0521">NADP</keyword>
<dbReference type="PANTHER" id="PTHR43150">
    <property type="entry name" value="HYPERKINETIC, ISOFORM M"/>
    <property type="match status" value="1"/>
</dbReference>
<reference evidence="5 6" key="1">
    <citation type="journal article" date="2014" name="Genome Announc.">
        <title>Draft Genome Sequence of the Boron-Tolerant and Moderately Halotolerant Bacterium Gracilibacillus boraciitolerans JCM 21714T.</title>
        <authorList>
            <person name="Ahmed I."/>
            <person name="Oshima K."/>
            <person name="Suda W."/>
            <person name="Kitamura K."/>
            <person name="Iida T."/>
            <person name="Ohmori Y."/>
            <person name="Fujiwara T."/>
            <person name="Hattori M."/>
            <person name="Ohkuma M."/>
        </authorList>
    </citation>
    <scope>NUCLEOTIDE SEQUENCE [LARGE SCALE GENOMIC DNA]</scope>
    <source>
        <strain evidence="5 6">JCM 21714</strain>
    </source>
</reference>
<dbReference type="GO" id="GO:0016491">
    <property type="term" value="F:oxidoreductase activity"/>
    <property type="evidence" value="ECO:0007669"/>
    <property type="project" value="UniProtKB-KW"/>
</dbReference>
<name>W4VFV6_9BACI</name>
<evidence type="ECO:0000256" key="2">
    <source>
        <dbReference type="ARBA" id="ARBA00022857"/>
    </source>
</evidence>
<dbReference type="AlphaFoldDB" id="W4VFV6"/>
<dbReference type="PANTHER" id="PTHR43150:SF2">
    <property type="entry name" value="HYPERKINETIC, ISOFORM M"/>
    <property type="match status" value="1"/>
</dbReference>
<comment type="similarity">
    <text evidence="1">Belongs to the shaker potassium channel beta subunit family.</text>
</comment>
<accession>W4VFV6</accession>
<evidence type="ECO:0000256" key="1">
    <source>
        <dbReference type="ARBA" id="ARBA00006515"/>
    </source>
</evidence>
<keyword evidence="6" id="KW-1185">Reference proteome</keyword>
<gene>
    <name evidence="5" type="ORF">JCM21714_1063</name>
</gene>